<sequence length="169" mass="16678">MRGGTIAILGASLVLAAATGANAGGQTGPAVSTPPAAASVPVDPAAIVAGRKAAFLLSAANFGGMKAVIDSGGDVAGQAFAARSLANWAKALPAMFPPGSNVAPTEALPNVWTDRAGFEAKAAAYAEAAGKLAALAKAGDKPGFAAQWSELRKTCGGCHEAYRKEDKKG</sequence>
<dbReference type="InterPro" id="IPR010980">
    <property type="entry name" value="Cyt_c/b562"/>
</dbReference>
<evidence type="ECO:0000256" key="1">
    <source>
        <dbReference type="SAM" id="SignalP"/>
    </source>
</evidence>
<dbReference type="Pfam" id="PF01322">
    <property type="entry name" value="Cytochrom_C_2"/>
    <property type="match status" value="1"/>
</dbReference>
<dbReference type="Proteomes" id="UP000516148">
    <property type="component" value="Chromosome"/>
</dbReference>
<dbReference type="SUPFAM" id="SSF47175">
    <property type="entry name" value="Cytochromes"/>
    <property type="match status" value="1"/>
</dbReference>
<name>A0A7H0LEL1_9SPHN</name>
<dbReference type="GO" id="GO:0005506">
    <property type="term" value="F:iron ion binding"/>
    <property type="evidence" value="ECO:0007669"/>
    <property type="project" value="InterPro"/>
</dbReference>
<dbReference type="PROSITE" id="PS51009">
    <property type="entry name" value="CYTCII"/>
    <property type="match status" value="1"/>
</dbReference>
<dbReference type="GO" id="GO:0009055">
    <property type="term" value="F:electron transfer activity"/>
    <property type="evidence" value="ECO:0007669"/>
    <property type="project" value="InterPro"/>
</dbReference>
<dbReference type="Gene3D" id="1.20.120.10">
    <property type="entry name" value="Cytochrome c/b562"/>
    <property type="match status" value="1"/>
</dbReference>
<reference evidence="2 3" key="1">
    <citation type="submission" date="2020-09" db="EMBL/GenBank/DDBJ databases">
        <title>Sphingomonas sp., a new species isolated from pork steak.</title>
        <authorList>
            <person name="Heidler von Heilborn D."/>
        </authorList>
    </citation>
    <scope>NUCLEOTIDE SEQUENCE [LARGE SCALE GENOMIC DNA]</scope>
    <source>
        <strain evidence="3">S8-3T</strain>
    </source>
</reference>
<organism evidence="2 3">
    <name type="scientific">Sphingomonas alpina</name>
    <dbReference type="NCBI Taxonomy" id="653931"/>
    <lineage>
        <taxon>Bacteria</taxon>
        <taxon>Pseudomonadati</taxon>
        <taxon>Pseudomonadota</taxon>
        <taxon>Alphaproteobacteria</taxon>
        <taxon>Sphingomonadales</taxon>
        <taxon>Sphingomonadaceae</taxon>
        <taxon>Sphingomonas</taxon>
    </lineage>
</organism>
<dbReference type="GO" id="GO:0020037">
    <property type="term" value="F:heme binding"/>
    <property type="evidence" value="ECO:0007669"/>
    <property type="project" value="InterPro"/>
</dbReference>
<feature type="chain" id="PRO_5028903430" evidence="1">
    <location>
        <begin position="24"/>
        <end position="169"/>
    </location>
</feature>
<evidence type="ECO:0000313" key="2">
    <source>
        <dbReference type="EMBL" id="QNQ08114.1"/>
    </source>
</evidence>
<protein>
    <submittedName>
        <fullName evidence="2">Cytochrome c</fullName>
    </submittedName>
</protein>
<feature type="signal peptide" evidence="1">
    <location>
        <begin position="1"/>
        <end position="23"/>
    </location>
</feature>
<dbReference type="InterPro" id="IPR002321">
    <property type="entry name" value="Cyt_c_II"/>
</dbReference>
<keyword evidence="1" id="KW-0732">Signal</keyword>
<dbReference type="EMBL" id="CP061038">
    <property type="protein sequence ID" value="QNQ08114.1"/>
    <property type="molecule type" value="Genomic_DNA"/>
</dbReference>
<gene>
    <name evidence="2" type="ORF">H3Z74_15205</name>
</gene>
<dbReference type="RefSeq" id="WP_187760443.1">
    <property type="nucleotide sequence ID" value="NZ_CP061038.1"/>
</dbReference>
<proteinExistence type="predicted"/>
<dbReference type="GO" id="GO:0022900">
    <property type="term" value="P:electron transport chain"/>
    <property type="evidence" value="ECO:0007669"/>
    <property type="project" value="InterPro"/>
</dbReference>
<dbReference type="KEGG" id="spap:H3Z74_15205"/>
<dbReference type="AlphaFoldDB" id="A0A7H0LEL1"/>
<evidence type="ECO:0000313" key="3">
    <source>
        <dbReference type="Proteomes" id="UP000516148"/>
    </source>
</evidence>
<accession>A0A7H0LEL1</accession>
<keyword evidence="3" id="KW-1185">Reference proteome</keyword>